<dbReference type="InterPro" id="IPR026960">
    <property type="entry name" value="RVT-Znf"/>
</dbReference>
<dbReference type="Proteomes" id="UP000008810">
    <property type="component" value="Chromosome 3"/>
</dbReference>
<reference evidence="2" key="2">
    <citation type="submission" date="2017-06" db="EMBL/GenBank/DDBJ databases">
        <title>WGS assembly of Brachypodium distachyon.</title>
        <authorList>
            <consortium name="The International Brachypodium Initiative"/>
            <person name="Lucas S."/>
            <person name="Harmon-Smith M."/>
            <person name="Lail K."/>
            <person name="Tice H."/>
            <person name="Grimwood J."/>
            <person name="Bruce D."/>
            <person name="Barry K."/>
            <person name="Shu S."/>
            <person name="Lindquist E."/>
            <person name="Wang M."/>
            <person name="Pitluck S."/>
            <person name="Vogel J.P."/>
            <person name="Garvin D.F."/>
            <person name="Mockler T.C."/>
            <person name="Schmutz J."/>
            <person name="Rokhsar D."/>
            <person name="Bevan M.W."/>
        </authorList>
    </citation>
    <scope>NUCLEOTIDE SEQUENCE</scope>
    <source>
        <strain evidence="2">Bd21</strain>
    </source>
</reference>
<evidence type="ECO:0000313" key="3">
    <source>
        <dbReference type="EnsemblPlants" id="PNT68127"/>
    </source>
</evidence>
<reference evidence="3" key="3">
    <citation type="submission" date="2018-08" db="UniProtKB">
        <authorList>
            <consortium name="EnsemblPlants"/>
        </authorList>
    </citation>
    <scope>IDENTIFICATION</scope>
    <source>
        <strain evidence="3">cv. Bd21</strain>
    </source>
</reference>
<name>A0A2K2D1F9_BRADI</name>
<sequence>MALKPVSNPGRCRLRWVSQLLDGNGAWNHELVTQLFLPVDCEAILSIKASPRLGPDFIAWQPERLGIFTVKSAYKLGVDLAQFASARASSSLRPDGSDPCWKKIWSSIVPPKVKVFAWRAASNALATEVKKRHRGIQVTGVCSICGMEAEDVLHALRMCPHAKLLWDQMRQVWKLPGEYVLSLPRECWLRACLDKLSMEESAYLLMLLWRIWYARNEVTHEKPLPPPDVSRRFLCGYMSSLLSIRIDPLMDVVKGKQQEIYFLRPWPRTEKEVVVLKNWAIDLFCERG</sequence>
<evidence type="ECO:0000313" key="4">
    <source>
        <dbReference type="Proteomes" id="UP000008810"/>
    </source>
</evidence>
<feature type="domain" description="Reverse transcriptase zinc-binding" evidence="1">
    <location>
        <begin position="84"/>
        <end position="166"/>
    </location>
</feature>
<reference evidence="2 3" key="1">
    <citation type="journal article" date="2010" name="Nature">
        <title>Genome sequencing and analysis of the model grass Brachypodium distachyon.</title>
        <authorList>
            <consortium name="International Brachypodium Initiative"/>
        </authorList>
    </citation>
    <scope>NUCLEOTIDE SEQUENCE [LARGE SCALE GENOMIC DNA]</scope>
    <source>
        <strain evidence="2 3">Bd21</strain>
    </source>
</reference>
<evidence type="ECO:0000313" key="2">
    <source>
        <dbReference type="EMBL" id="PNT68127.1"/>
    </source>
</evidence>
<dbReference type="Gramene" id="PNT68127">
    <property type="protein sequence ID" value="PNT68127"/>
    <property type="gene ID" value="BRADI_3g36402v3"/>
</dbReference>
<dbReference type="InParanoid" id="A0A2K2D1F9"/>
<proteinExistence type="predicted"/>
<organism evidence="2">
    <name type="scientific">Brachypodium distachyon</name>
    <name type="common">Purple false brome</name>
    <name type="synonym">Trachynia distachya</name>
    <dbReference type="NCBI Taxonomy" id="15368"/>
    <lineage>
        <taxon>Eukaryota</taxon>
        <taxon>Viridiplantae</taxon>
        <taxon>Streptophyta</taxon>
        <taxon>Embryophyta</taxon>
        <taxon>Tracheophyta</taxon>
        <taxon>Spermatophyta</taxon>
        <taxon>Magnoliopsida</taxon>
        <taxon>Liliopsida</taxon>
        <taxon>Poales</taxon>
        <taxon>Poaceae</taxon>
        <taxon>BOP clade</taxon>
        <taxon>Pooideae</taxon>
        <taxon>Stipodae</taxon>
        <taxon>Brachypodieae</taxon>
        <taxon>Brachypodium</taxon>
    </lineage>
</organism>
<keyword evidence="4" id="KW-1185">Reference proteome</keyword>
<evidence type="ECO:0000259" key="1">
    <source>
        <dbReference type="Pfam" id="PF13966"/>
    </source>
</evidence>
<gene>
    <name evidence="2" type="ORF">BRADI_3g36402v3</name>
</gene>
<dbReference type="Pfam" id="PF13966">
    <property type="entry name" value="zf-RVT"/>
    <property type="match status" value="1"/>
</dbReference>
<accession>A0A2K2D1F9</accession>
<dbReference type="OrthoDB" id="690282at2759"/>
<protein>
    <recommendedName>
        <fullName evidence="1">Reverse transcriptase zinc-binding domain-containing protein</fullName>
    </recommendedName>
</protein>
<dbReference type="EMBL" id="CM000882">
    <property type="protein sequence ID" value="PNT68127.1"/>
    <property type="molecule type" value="Genomic_DNA"/>
</dbReference>
<dbReference type="AlphaFoldDB" id="A0A2K2D1F9"/>
<dbReference type="EnsemblPlants" id="PNT68127">
    <property type="protein sequence ID" value="PNT68127"/>
    <property type="gene ID" value="BRADI_3g36402v3"/>
</dbReference>